<reference evidence="12" key="1">
    <citation type="submission" date="2017-01" db="EMBL/GenBank/DDBJ databases">
        <title>Comparative genomics of anhydrobiosis in the tardigrade Hypsibius dujardini.</title>
        <authorList>
            <person name="Yoshida Y."/>
            <person name="Koutsovoulos G."/>
            <person name="Laetsch D."/>
            <person name="Stevens L."/>
            <person name="Kumar S."/>
            <person name="Horikawa D."/>
            <person name="Ishino K."/>
            <person name="Komine S."/>
            <person name="Tomita M."/>
            <person name="Blaxter M."/>
            <person name="Arakawa K."/>
        </authorList>
    </citation>
    <scope>NUCLEOTIDE SEQUENCE [LARGE SCALE GENOMIC DNA]</scope>
    <source>
        <strain evidence="12">Z151</strain>
    </source>
</reference>
<evidence type="ECO:0000313" key="12">
    <source>
        <dbReference type="Proteomes" id="UP000192578"/>
    </source>
</evidence>
<name>A0A1W0WJP8_HYPEX</name>
<protein>
    <recommendedName>
        <fullName evidence="3">Thyrotropin-releasing hormone receptor</fullName>
    </recommendedName>
    <alternativeName>
        <fullName evidence="7">Thyroliberin receptor</fullName>
    </alternativeName>
</protein>
<evidence type="ECO:0000256" key="5">
    <source>
        <dbReference type="ARBA" id="ARBA00022989"/>
    </source>
</evidence>
<feature type="transmembrane region" description="Helical" evidence="9">
    <location>
        <begin position="74"/>
        <end position="97"/>
    </location>
</feature>
<dbReference type="InterPro" id="IPR017452">
    <property type="entry name" value="GPCR_Rhodpsn_7TM"/>
</dbReference>
<accession>A0A1W0WJP8</accession>
<evidence type="ECO:0000256" key="3">
    <source>
        <dbReference type="ARBA" id="ARBA00018873"/>
    </source>
</evidence>
<keyword evidence="8" id="KW-0807">Transducer</keyword>
<keyword evidence="5 9" id="KW-1133">Transmembrane helix</keyword>
<feature type="transmembrane region" description="Helical" evidence="9">
    <location>
        <begin position="190"/>
        <end position="211"/>
    </location>
</feature>
<feature type="domain" description="G-protein coupled receptors family 1 profile" evidence="10">
    <location>
        <begin position="90"/>
        <end position="314"/>
    </location>
</feature>
<evidence type="ECO:0000256" key="8">
    <source>
        <dbReference type="RuleBase" id="RU000688"/>
    </source>
</evidence>
<dbReference type="Proteomes" id="UP000192578">
    <property type="component" value="Unassembled WGS sequence"/>
</dbReference>
<dbReference type="EMBL" id="MTYJ01000090">
    <property type="protein sequence ID" value="OQV15382.1"/>
    <property type="molecule type" value="Genomic_DNA"/>
</dbReference>
<feature type="transmembrane region" description="Helical" evidence="9">
    <location>
        <begin position="139"/>
        <end position="169"/>
    </location>
</feature>
<organism evidence="11 12">
    <name type="scientific">Hypsibius exemplaris</name>
    <name type="common">Freshwater tardigrade</name>
    <dbReference type="NCBI Taxonomy" id="2072580"/>
    <lineage>
        <taxon>Eukaryota</taxon>
        <taxon>Metazoa</taxon>
        <taxon>Ecdysozoa</taxon>
        <taxon>Tardigrada</taxon>
        <taxon>Eutardigrada</taxon>
        <taxon>Parachela</taxon>
        <taxon>Hypsibioidea</taxon>
        <taxon>Hypsibiidae</taxon>
        <taxon>Hypsibius</taxon>
    </lineage>
</organism>
<dbReference type="OrthoDB" id="5987936at2759"/>
<feature type="transmembrane region" description="Helical" evidence="9">
    <location>
        <begin position="109"/>
        <end position="127"/>
    </location>
</feature>
<dbReference type="PANTHER" id="PTHR46061">
    <property type="entry name" value="THYROTROPIN-RELEASING HORMONE RECEPTOR"/>
    <property type="match status" value="1"/>
</dbReference>
<keyword evidence="8 11" id="KW-0675">Receptor</keyword>
<proteinExistence type="inferred from homology"/>
<keyword evidence="8" id="KW-0297">G-protein coupled receptor</keyword>
<comment type="similarity">
    <text evidence="8">Belongs to the G-protein coupled receptor 1 family.</text>
</comment>
<dbReference type="PROSITE" id="PS50262">
    <property type="entry name" value="G_PROTEIN_RECEP_F1_2"/>
    <property type="match status" value="1"/>
</dbReference>
<keyword evidence="6 9" id="KW-0472">Membrane</keyword>
<dbReference type="GO" id="GO:0004997">
    <property type="term" value="F:thyrotropin-releasing hormone receptor activity"/>
    <property type="evidence" value="ECO:0007669"/>
    <property type="project" value="InterPro"/>
</dbReference>
<keyword evidence="4 8" id="KW-0812">Transmembrane</keyword>
<sequence length="314" mass="34342">MAILGSPDSPIMTPVTSSVVVFFNDTSAAAPSSGLLFVQPSCLESGGNGSAVNVIGQYCEEDQSETSNPLSYKIVATVMHVLIFLGGVFGNVVLILVVRKTSGLQTPTYCYLVSLAYADLIVLFSAVPEAIVFHHARQWILGHVGCSVLIFSNFLGINAGSLSILAFTIERYIAVMRPMLSQRVCTVGRAKKVIIGVWIFSILYCAPWLGLTQVKHEADNPSVEICDFRISADQYFYFFTTDLVLFYVAPLLISAVVYSLIFHKIRLRDKEVDLGSQMMPHSRSTSDVNLHGYLSVPNPKTRRTVSRSVNTGGD</sequence>
<dbReference type="PANTHER" id="PTHR46061:SF3">
    <property type="entry name" value="THYROTROPIN-RELEASING HORMONE RECEPTOR"/>
    <property type="match status" value="1"/>
</dbReference>
<dbReference type="Gene3D" id="1.20.1070.10">
    <property type="entry name" value="Rhodopsin 7-helix transmembrane proteins"/>
    <property type="match status" value="1"/>
</dbReference>
<comment type="caution">
    <text evidence="11">The sequence shown here is derived from an EMBL/GenBank/DDBJ whole genome shotgun (WGS) entry which is preliminary data.</text>
</comment>
<evidence type="ECO:0000256" key="7">
    <source>
        <dbReference type="ARBA" id="ARBA00032251"/>
    </source>
</evidence>
<dbReference type="InterPro" id="IPR002120">
    <property type="entry name" value="TRH_rcpt_1"/>
</dbReference>
<comment type="subcellular location">
    <subcellularLocation>
        <location evidence="2">Membrane</location>
    </subcellularLocation>
</comment>
<evidence type="ECO:0000256" key="4">
    <source>
        <dbReference type="ARBA" id="ARBA00022692"/>
    </source>
</evidence>
<evidence type="ECO:0000256" key="2">
    <source>
        <dbReference type="ARBA" id="ARBA00004370"/>
    </source>
</evidence>
<dbReference type="PRINTS" id="PR00237">
    <property type="entry name" value="GPCRRHODOPSN"/>
</dbReference>
<gene>
    <name evidence="11" type="ORF">BV898_10488</name>
</gene>
<feature type="transmembrane region" description="Helical" evidence="9">
    <location>
        <begin position="244"/>
        <end position="262"/>
    </location>
</feature>
<dbReference type="SUPFAM" id="SSF81321">
    <property type="entry name" value="Family A G protein-coupled receptor-like"/>
    <property type="match status" value="1"/>
</dbReference>
<comment type="function">
    <text evidence="1">Receptor for thyrotropin-releasing hormone (TRH). Upon ligand binding, this G-protein-coupled receptor triggers activation of the phosphatidylinositol (IP3)-calcium-protein kinase C (PKC) pathway.</text>
</comment>
<dbReference type="Pfam" id="PF00001">
    <property type="entry name" value="7tm_1"/>
    <property type="match status" value="1"/>
</dbReference>
<evidence type="ECO:0000256" key="9">
    <source>
        <dbReference type="SAM" id="Phobius"/>
    </source>
</evidence>
<evidence type="ECO:0000256" key="6">
    <source>
        <dbReference type="ARBA" id="ARBA00023136"/>
    </source>
</evidence>
<evidence type="ECO:0000313" key="11">
    <source>
        <dbReference type="EMBL" id="OQV15382.1"/>
    </source>
</evidence>
<evidence type="ECO:0000259" key="10">
    <source>
        <dbReference type="PROSITE" id="PS50262"/>
    </source>
</evidence>
<dbReference type="InterPro" id="IPR000276">
    <property type="entry name" value="GPCR_Rhodpsn"/>
</dbReference>
<evidence type="ECO:0000256" key="1">
    <source>
        <dbReference type="ARBA" id="ARBA00004100"/>
    </source>
</evidence>
<dbReference type="AlphaFoldDB" id="A0A1W0WJP8"/>
<dbReference type="GO" id="GO:0016020">
    <property type="term" value="C:membrane"/>
    <property type="evidence" value="ECO:0007669"/>
    <property type="project" value="UniProtKB-SubCell"/>
</dbReference>
<keyword evidence="12" id="KW-1185">Reference proteome</keyword>
<dbReference type="PROSITE" id="PS00237">
    <property type="entry name" value="G_PROTEIN_RECEP_F1_1"/>
    <property type="match status" value="1"/>
</dbReference>